<dbReference type="AlphaFoldDB" id="A0A8J2I1J3"/>
<comment type="caution">
    <text evidence="2">The sequence shown here is derived from an EMBL/GenBank/DDBJ whole genome shotgun (WGS) entry which is preliminary data.</text>
</comment>
<dbReference type="RefSeq" id="XP_043165917.1">
    <property type="nucleotide sequence ID" value="XM_043309982.1"/>
</dbReference>
<protein>
    <submittedName>
        <fullName evidence="2">Uncharacterized protein</fullName>
    </submittedName>
</protein>
<evidence type="ECO:0000313" key="3">
    <source>
        <dbReference type="Proteomes" id="UP000676310"/>
    </source>
</evidence>
<reference evidence="2" key="1">
    <citation type="submission" date="2021-05" db="EMBL/GenBank/DDBJ databases">
        <authorList>
            <person name="Stam R."/>
        </authorList>
    </citation>
    <scope>NUCLEOTIDE SEQUENCE</scope>
    <source>
        <strain evidence="2">CS162</strain>
    </source>
</reference>
<keyword evidence="1" id="KW-0472">Membrane</keyword>
<evidence type="ECO:0000313" key="2">
    <source>
        <dbReference type="EMBL" id="CAG5149482.1"/>
    </source>
</evidence>
<name>A0A8J2I1J3_9PLEO</name>
<dbReference type="Proteomes" id="UP000676310">
    <property type="component" value="Unassembled WGS sequence"/>
</dbReference>
<evidence type="ECO:0000256" key="1">
    <source>
        <dbReference type="SAM" id="Phobius"/>
    </source>
</evidence>
<keyword evidence="3" id="KW-1185">Reference proteome</keyword>
<accession>A0A8J2I1J3</accession>
<dbReference type="OrthoDB" id="3751628at2759"/>
<keyword evidence="1" id="KW-1133">Transmembrane helix</keyword>
<gene>
    <name evidence="2" type="ORF">ALTATR162_LOCUS2378</name>
</gene>
<dbReference type="GeneID" id="67013816"/>
<feature type="transmembrane region" description="Helical" evidence="1">
    <location>
        <begin position="124"/>
        <end position="146"/>
    </location>
</feature>
<keyword evidence="1" id="KW-0812">Transmembrane</keyword>
<organism evidence="2 3">
    <name type="scientific">Alternaria atra</name>
    <dbReference type="NCBI Taxonomy" id="119953"/>
    <lineage>
        <taxon>Eukaryota</taxon>
        <taxon>Fungi</taxon>
        <taxon>Dikarya</taxon>
        <taxon>Ascomycota</taxon>
        <taxon>Pezizomycotina</taxon>
        <taxon>Dothideomycetes</taxon>
        <taxon>Pleosporomycetidae</taxon>
        <taxon>Pleosporales</taxon>
        <taxon>Pleosporineae</taxon>
        <taxon>Pleosporaceae</taxon>
        <taxon>Alternaria</taxon>
        <taxon>Alternaria sect. Ulocladioides</taxon>
    </lineage>
</organism>
<proteinExistence type="predicted"/>
<sequence>MTQTQGAATCWDITCSRLVSNAEPYLNTRDRDTQNPDQFNPDKFCSFTCQEHHRQIRHLRRIDRMIHVFSLEYSDTTNSFPAISDRVVHYGSESRREIVALERYDYPGTSSLLEDSFLSLGGKLAFLSLNSCTTVLVVFAAMIAYLCEGSSILPSPVMRNHKLTFSDLHPSIEIHEAHIKNVLSDQEVHVLYLTEHGSPVKVHVAEVHSMFRITTTKQDSAIVPAEPA</sequence>
<dbReference type="EMBL" id="CAJRGZ010000015">
    <property type="protein sequence ID" value="CAG5149482.1"/>
    <property type="molecule type" value="Genomic_DNA"/>
</dbReference>